<feature type="compositionally biased region" description="Polar residues" evidence="1">
    <location>
        <begin position="1"/>
        <end position="22"/>
    </location>
</feature>
<evidence type="ECO:0000256" key="1">
    <source>
        <dbReference type="SAM" id="MobiDB-lite"/>
    </source>
</evidence>
<dbReference type="EMBL" id="CAFBLO010000004">
    <property type="protein sequence ID" value="CAB4858273.1"/>
    <property type="molecule type" value="Genomic_DNA"/>
</dbReference>
<feature type="region of interest" description="Disordered" evidence="1">
    <location>
        <begin position="136"/>
        <end position="166"/>
    </location>
</feature>
<name>A0A6J7CTE9_9ZZZZ</name>
<gene>
    <name evidence="2" type="ORF">UFOPK3364_00102</name>
</gene>
<reference evidence="2" key="1">
    <citation type="submission" date="2020-05" db="EMBL/GenBank/DDBJ databases">
        <authorList>
            <person name="Chiriac C."/>
            <person name="Salcher M."/>
            <person name="Ghai R."/>
            <person name="Kavagutti S V."/>
        </authorList>
    </citation>
    <scope>NUCLEOTIDE SEQUENCE</scope>
</reference>
<accession>A0A6J7CTE9</accession>
<proteinExistence type="predicted"/>
<sequence>MRTDVASSKQRNMSASKASTSDGRGRGDPSGTATVAMATVWATVSIPSSARNARATAPSATRVAVSRADARSRTGRASSKSYFCIPVRSACPGRGRVSAAPRPLSNTAGSTGSTLITSVHLGHSVFVIRSATGPPMVSPCRTPPETKTSSASNFIRAPRPYPSRRRARSLRISSNDNGMPDGSPSIIPMSSGPCDSPAVSHRMSLLFQKGGSLETNRRTHGGHDEFLVRKGLVDGITVEDSGLSHRLP</sequence>
<organism evidence="2">
    <name type="scientific">freshwater metagenome</name>
    <dbReference type="NCBI Taxonomy" id="449393"/>
    <lineage>
        <taxon>unclassified sequences</taxon>
        <taxon>metagenomes</taxon>
        <taxon>ecological metagenomes</taxon>
    </lineage>
</organism>
<feature type="region of interest" description="Disordered" evidence="1">
    <location>
        <begin position="1"/>
        <end position="33"/>
    </location>
</feature>
<protein>
    <submittedName>
        <fullName evidence="2">Unannotated protein</fullName>
    </submittedName>
</protein>
<dbReference type="AlphaFoldDB" id="A0A6J7CTE9"/>
<evidence type="ECO:0000313" key="2">
    <source>
        <dbReference type="EMBL" id="CAB4858273.1"/>
    </source>
</evidence>